<evidence type="ECO:0000313" key="1">
    <source>
        <dbReference type="EMBL" id="MBB4036546.1"/>
    </source>
</evidence>
<keyword evidence="2" id="KW-1185">Reference proteome</keyword>
<protein>
    <submittedName>
        <fullName evidence="1">Uncharacterized protein</fullName>
    </submittedName>
</protein>
<dbReference type="AlphaFoldDB" id="A0A840CMD2"/>
<gene>
    <name evidence="1" type="ORF">GGR21_002452</name>
</gene>
<organism evidence="1 2">
    <name type="scientific">Dysgonomonas hofstadii</name>
    <dbReference type="NCBI Taxonomy" id="637886"/>
    <lineage>
        <taxon>Bacteria</taxon>
        <taxon>Pseudomonadati</taxon>
        <taxon>Bacteroidota</taxon>
        <taxon>Bacteroidia</taxon>
        <taxon>Bacteroidales</taxon>
        <taxon>Dysgonomonadaceae</taxon>
        <taxon>Dysgonomonas</taxon>
    </lineage>
</organism>
<dbReference type="EMBL" id="JACIEP010000008">
    <property type="protein sequence ID" value="MBB4036546.1"/>
    <property type="molecule type" value="Genomic_DNA"/>
</dbReference>
<evidence type="ECO:0000313" key="2">
    <source>
        <dbReference type="Proteomes" id="UP000555103"/>
    </source>
</evidence>
<accession>A0A840CMD2</accession>
<dbReference type="RefSeq" id="WP_183307447.1">
    <property type="nucleotide sequence ID" value="NZ_JACIEP010000008.1"/>
</dbReference>
<reference evidence="1 2" key="1">
    <citation type="submission" date="2020-08" db="EMBL/GenBank/DDBJ databases">
        <title>Genomic Encyclopedia of Type Strains, Phase IV (KMG-IV): sequencing the most valuable type-strain genomes for metagenomic binning, comparative biology and taxonomic classification.</title>
        <authorList>
            <person name="Goeker M."/>
        </authorList>
    </citation>
    <scope>NUCLEOTIDE SEQUENCE [LARGE SCALE GENOMIC DNA]</scope>
    <source>
        <strain evidence="1 2">DSM 104969</strain>
    </source>
</reference>
<dbReference type="Proteomes" id="UP000555103">
    <property type="component" value="Unassembled WGS sequence"/>
</dbReference>
<proteinExistence type="predicted"/>
<comment type="caution">
    <text evidence="1">The sequence shown here is derived from an EMBL/GenBank/DDBJ whole genome shotgun (WGS) entry which is preliminary data.</text>
</comment>
<name>A0A840CMD2_9BACT</name>
<sequence>MAYHLRISLFSSLDFQSDWQHNFEKQECFNQYFASSDTIRVQFAAFKNDTPTVRLTGLDTEDVISIPLTEFAPFDNYRSYYFEITDLDTGTYKVDIINTYQEVISSSVFCVMEKECLYDTILLKYTNREDKFDTQFLDGDGGNYFFEFRIRGGFLFKEMTFNVSNNTFRDQGYSLTQLDAYPYESRILTIGDNSGVPIWIARKLNLMFSLSYITINGLEYVRADGTEVEVNELAGYYPGYIFKLEVEPKDFYSSYEDLYPNGYNIHTKEFIKPPFN</sequence>